<evidence type="ECO:0000313" key="5">
    <source>
        <dbReference type="EMBL" id="OON18216.1"/>
    </source>
</evidence>
<accession>A0A1S8WUP4</accession>
<keyword evidence="3" id="KW-0812">Transmembrane</keyword>
<dbReference type="PROSITE" id="PS50092">
    <property type="entry name" value="TSP1"/>
    <property type="match status" value="2"/>
</dbReference>
<evidence type="ECO:0000256" key="3">
    <source>
        <dbReference type="SAM" id="Phobius"/>
    </source>
</evidence>
<dbReference type="PANTHER" id="PTHR22906">
    <property type="entry name" value="PROPERDIN"/>
    <property type="match status" value="1"/>
</dbReference>
<proteinExistence type="predicted"/>
<evidence type="ECO:0000313" key="6">
    <source>
        <dbReference type="Proteomes" id="UP000243686"/>
    </source>
</evidence>
<dbReference type="InterPro" id="IPR036383">
    <property type="entry name" value="TSP1_rpt_sf"/>
</dbReference>
<feature type="chain" id="PRO_5013046156" evidence="4">
    <location>
        <begin position="22"/>
        <end position="714"/>
    </location>
</feature>
<evidence type="ECO:0000256" key="4">
    <source>
        <dbReference type="SAM" id="SignalP"/>
    </source>
</evidence>
<keyword evidence="4" id="KW-0732">Signal</keyword>
<keyword evidence="3" id="KW-1133">Transmembrane helix</keyword>
<keyword evidence="6" id="KW-1185">Reference proteome</keyword>
<feature type="signal peptide" evidence="4">
    <location>
        <begin position="1"/>
        <end position="21"/>
    </location>
</feature>
<dbReference type="SMART" id="SM00209">
    <property type="entry name" value="TSP1"/>
    <property type="match status" value="3"/>
</dbReference>
<dbReference type="InterPro" id="IPR000884">
    <property type="entry name" value="TSP1_rpt"/>
</dbReference>
<dbReference type="EMBL" id="KV894417">
    <property type="protein sequence ID" value="OON18216.1"/>
    <property type="molecule type" value="Genomic_DNA"/>
</dbReference>
<dbReference type="Gene3D" id="2.20.100.10">
    <property type="entry name" value="Thrombospondin type-1 (TSP1) repeat"/>
    <property type="match status" value="2"/>
</dbReference>
<dbReference type="SUPFAM" id="SSF82895">
    <property type="entry name" value="TSP-1 type 1 repeat"/>
    <property type="match status" value="1"/>
</dbReference>
<name>A0A1S8WUP4_OPIVI</name>
<reference evidence="5 6" key="1">
    <citation type="submission" date="2015-03" db="EMBL/GenBank/DDBJ databases">
        <title>Draft genome of the nematode, Opisthorchis viverrini.</title>
        <authorList>
            <person name="Mitreva M."/>
        </authorList>
    </citation>
    <scope>NUCLEOTIDE SEQUENCE [LARGE SCALE GENOMIC DNA]</scope>
    <source>
        <strain evidence="5">Khon Kaen</strain>
    </source>
</reference>
<keyword evidence="3" id="KW-0472">Membrane</keyword>
<dbReference type="Proteomes" id="UP000243686">
    <property type="component" value="Unassembled WGS sequence"/>
</dbReference>
<dbReference type="InterPro" id="IPR052065">
    <property type="entry name" value="Compl_asym_regulator"/>
</dbReference>
<sequence>MTTCFTFCTVLSCLVLVPVCADVEERRCKLEAAWGPWRCPGEEHKCTHKNATRYKCMGGNCTIDDPCANLPGFQETKSCSKMLALALCVPWWASWSSWTKCTAVCGFMESTRFRPCIGAWTTEHIQPEVRRELQASCASNIRAAEGVETRDCPIRRLCPNIHGGWGEWTEFTQCSVTCGTGFRYRMRLCNRPEPRGNGLPCHGIDTQQVPCEGPVPCPKRGQWCPWSPNIPHCSHPCGPIGMGLRTRLCACPKPSYGGEACEVPPEAEAFAKYEATKKPGSGVPAPTEFAIHAIRTGQGRWEPCNRHPCPYLKFLKEEEERLLLKDLLAQRAEDAWVWSAGLPAKRDDPVQLYCPPTKESRLNVFDRPERFPKSRAYWTKSVPLSPHTPHDFPGEILENTKTILIEGDRLTIRSLQPYTTGVYRYGYEYEPGYYETVCFFVVYIKDSVWDILHGSTFDLTCNALGLWPIIQKPQTGTWTVYWDVRLEKRLEDSMHNTRWWVTELMKQMTEEEIKMLNQTTNATARAIMAGTGFTLWDTEYRRVYRATSTMNGNYTCTIYNNVGRTLNRTFYTESFILRVAPPPTIFELVSTICCLNYSFNYCLVIITTILIFVVTSSALNKCTSNTFLASFKVLALKIENTKITGKAELIVKLWCIQNQWQLTVLFIVGLVSSVLCALCLWRRSHNIARLEIQARELMKAKKAINLADLDAKID</sequence>
<feature type="transmembrane region" description="Helical" evidence="3">
    <location>
        <begin position="660"/>
        <end position="681"/>
    </location>
</feature>
<dbReference type="FunFam" id="2.20.100.10:FF:000001">
    <property type="entry name" value="semaphorin-5A isoform X1"/>
    <property type="match status" value="1"/>
</dbReference>
<organism evidence="5 6">
    <name type="scientific">Opisthorchis viverrini</name>
    <name type="common">Southeast Asian liver fluke</name>
    <dbReference type="NCBI Taxonomy" id="6198"/>
    <lineage>
        <taxon>Eukaryota</taxon>
        <taxon>Metazoa</taxon>
        <taxon>Spiralia</taxon>
        <taxon>Lophotrochozoa</taxon>
        <taxon>Platyhelminthes</taxon>
        <taxon>Trematoda</taxon>
        <taxon>Digenea</taxon>
        <taxon>Opisthorchiida</taxon>
        <taxon>Opisthorchiata</taxon>
        <taxon>Opisthorchiidae</taxon>
        <taxon>Opisthorchis</taxon>
    </lineage>
</organism>
<gene>
    <name evidence="5" type="ORF">X801_05934</name>
</gene>
<keyword evidence="1" id="KW-0677">Repeat</keyword>
<dbReference type="AlphaFoldDB" id="A0A1S8WUP4"/>
<protein>
    <submittedName>
        <fullName evidence="5">Thrombospondin type 1 domain protein</fullName>
    </submittedName>
</protein>
<evidence type="ECO:0000256" key="2">
    <source>
        <dbReference type="ARBA" id="ARBA00023157"/>
    </source>
</evidence>
<evidence type="ECO:0000256" key="1">
    <source>
        <dbReference type="ARBA" id="ARBA00022737"/>
    </source>
</evidence>
<keyword evidence="2" id="KW-1015">Disulfide bond</keyword>
<dbReference type="Pfam" id="PF00090">
    <property type="entry name" value="TSP_1"/>
    <property type="match status" value="2"/>
</dbReference>
<dbReference type="PANTHER" id="PTHR22906:SF21">
    <property type="entry name" value="SEMA DOMAIN-CONTAINING PROTEIN"/>
    <property type="match status" value="1"/>
</dbReference>